<keyword evidence="2" id="KW-1185">Reference proteome</keyword>
<protein>
    <submittedName>
        <fullName evidence="1">Uncharacterized protein</fullName>
    </submittedName>
</protein>
<dbReference type="EMBL" id="JAQQWL010000008">
    <property type="protein sequence ID" value="KAK8061275.1"/>
    <property type="molecule type" value="Genomic_DNA"/>
</dbReference>
<dbReference type="RefSeq" id="XP_066714537.1">
    <property type="nucleotide sequence ID" value="XM_066859050.1"/>
</dbReference>
<dbReference type="GeneID" id="92092113"/>
<reference evidence="1 2" key="1">
    <citation type="submission" date="2023-01" db="EMBL/GenBank/DDBJ databases">
        <title>Analysis of 21 Apiospora genomes using comparative genomics revels a genus with tremendous synthesis potential of carbohydrate active enzymes and secondary metabolites.</title>
        <authorList>
            <person name="Sorensen T."/>
        </authorList>
    </citation>
    <scope>NUCLEOTIDE SEQUENCE [LARGE SCALE GENOMIC DNA]</scope>
    <source>
        <strain evidence="1 2">CBS 135458</strain>
    </source>
</reference>
<evidence type="ECO:0000313" key="1">
    <source>
        <dbReference type="EMBL" id="KAK8061275.1"/>
    </source>
</evidence>
<dbReference type="Proteomes" id="UP001480595">
    <property type="component" value="Unassembled WGS sequence"/>
</dbReference>
<evidence type="ECO:0000313" key="2">
    <source>
        <dbReference type="Proteomes" id="UP001480595"/>
    </source>
</evidence>
<gene>
    <name evidence="1" type="ORF">PG994_007641</name>
</gene>
<organism evidence="1 2">
    <name type="scientific">Apiospora phragmitis</name>
    <dbReference type="NCBI Taxonomy" id="2905665"/>
    <lineage>
        <taxon>Eukaryota</taxon>
        <taxon>Fungi</taxon>
        <taxon>Dikarya</taxon>
        <taxon>Ascomycota</taxon>
        <taxon>Pezizomycotina</taxon>
        <taxon>Sordariomycetes</taxon>
        <taxon>Xylariomycetidae</taxon>
        <taxon>Amphisphaeriales</taxon>
        <taxon>Apiosporaceae</taxon>
        <taxon>Apiospora</taxon>
    </lineage>
</organism>
<proteinExistence type="predicted"/>
<comment type="caution">
    <text evidence="1">The sequence shown here is derived from an EMBL/GenBank/DDBJ whole genome shotgun (WGS) entry which is preliminary data.</text>
</comment>
<sequence>MSGGMLNVSTGSSRDRVVDWPAWYNADDPATLSFRQESFCFLNMGRHSGLRKNKNGCGGK</sequence>
<accession>A0ABR1UQS6</accession>
<name>A0ABR1UQS6_9PEZI</name>